<sequence length="57" mass="6841">MLKFLPVNHRKMRVPAWLYQMLQHNTFMTFHLLYLYVVANTIIIKRIGENVSVKPLL</sequence>
<reference evidence="2" key="1">
    <citation type="submission" date="2014-11" db="EMBL/GenBank/DDBJ databases">
        <authorList>
            <person name="Amaro Gonzalez C."/>
        </authorList>
    </citation>
    <scope>NUCLEOTIDE SEQUENCE</scope>
</reference>
<dbReference type="AlphaFoldDB" id="A0A0E9X5X4"/>
<reference evidence="2" key="2">
    <citation type="journal article" date="2015" name="Fish Shellfish Immunol.">
        <title>Early steps in the European eel (Anguilla anguilla)-Vibrio vulnificus interaction in the gills: Role of the RtxA13 toxin.</title>
        <authorList>
            <person name="Callol A."/>
            <person name="Pajuelo D."/>
            <person name="Ebbesson L."/>
            <person name="Teles M."/>
            <person name="MacKenzie S."/>
            <person name="Amaro C."/>
        </authorList>
    </citation>
    <scope>NUCLEOTIDE SEQUENCE</scope>
</reference>
<keyword evidence="1" id="KW-1133">Transmembrane helix</keyword>
<name>A0A0E9X5X4_ANGAN</name>
<organism evidence="2">
    <name type="scientific">Anguilla anguilla</name>
    <name type="common">European freshwater eel</name>
    <name type="synonym">Muraena anguilla</name>
    <dbReference type="NCBI Taxonomy" id="7936"/>
    <lineage>
        <taxon>Eukaryota</taxon>
        <taxon>Metazoa</taxon>
        <taxon>Chordata</taxon>
        <taxon>Craniata</taxon>
        <taxon>Vertebrata</taxon>
        <taxon>Euteleostomi</taxon>
        <taxon>Actinopterygii</taxon>
        <taxon>Neopterygii</taxon>
        <taxon>Teleostei</taxon>
        <taxon>Anguilliformes</taxon>
        <taxon>Anguillidae</taxon>
        <taxon>Anguilla</taxon>
    </lineage>
</organism>
<keyword evidence="1" id="KW-0472">Membrane</keyword>
<feature type="transmembrane region" description="Helical" evidence="1">
    <location>
        <begin position="27"/>
        <end position="44"/>
    </location>
</feature>
<keyword evidence="1" id="KW-0812">Transmembrane</keyword>
<dbReference type="EMBL" id="GBXM01011327">
    <property type="protein sequence ID" value="JAH97250.1"/>
    <property type="molecule type" value="Transcribed_RNA"/>
</dbReference>
<evidence type="ECO:0000313" key="2">
    <source>
        <dbReference type="EMBL" id="JAH97250.1"/>
    </source>
</evidence>
<evidence type="ECO:0000256" key="1">
    <source>
        <dbReference type="SAM" id="Phobius"/>
    </source>
</evidence>
<protein>
    <submittedName>
        <fullName evidence="2">Uncharacterized protein</fullName>
    </submittedName>
</protein>
<proteinExistence type="predicted"/>
<accession>A0A0E9X5X4</accession>